<evidence type="ECO:0000313" key="1">
    <source>
        <dbReference type="EMBL" id="PMP72111.1"/>
    </source>
</evidence>
<dbReference type="Gene3D" id="2.40.50.140">
    <property type="entry name" value="Nucleic acid-binding proteins"/>
    <property type="match status" value="1"/>
</dbReference>
<proteinExistence type="predicted"/>
<accession>A0A2J6WNZ8</accession>
<dbReference type="AlphaFoldDB" id="A0A2J6WNZ8"/>
<dbReference type="InterPro" id="IPR012340">
    <property type="entry name" value="NA-bd_OB-fold"/>
</dbReference>
<comment type="caution">
    <text evidence="1">The sequence shown here is derived from an EMBL/GenBank/DDBJ whole genome shotgun (WGS) entry which is preliminary data.</text>
</comment>
<dbReference type="Proteomes" id="UP000242881">
    <property type="component" value="Unassembled WGS sequence"/>
</dbReference>
<protein>
    <submittedName>
        <fullName evidence="1">Uncharacterized protein</fullName>
    </submittedName>
</protein>
<organism evidence="1 2">
    <name type="scientific">Calditerrivibrio nitroreducens</name>
    <dbReference type="NCBI Taxonomy" id="477976"/>
    <lineage>
        <taxon>Bacteria</taxon>
        <taxon>Pseudomonadati</taxon>
        <taxon>Deferribacterota</taxon>
        <taxon>Deferribacteres</taxon>
        <taxon>Deferribacterales</taxon>
        <taxon>Calditerrivibrionaceae</taxon>
    </lineage>
</organism>
<name>A0A2J6WNZ8_9BACT</name>
<dbReference type="EMBL" id="PNIN01000027">
    <property type="protein sequence ID" value="PMP72111.1"/>
    <property type="molecule type" value="Genomic_DNA"/>
</dbReference>
<gene>
    <name evidence="1" type="ORF">C0187_02350</name>
</gene>
<sequence>MNSEVTKGIIYRVIKYSDRSAICFGYTEQRGRLKFFVSNAFGKNRSIQKILPAEIRYVYKDNTDLHKITAIEYLTEYSFFQTETPLYLRLNLIFEIIEDLFPLGSNLDELWRYLISLNRENYIKGVSYILFYILETSGIINRGVCIFCGAEMEKYSFICERCEYLNVDDELKRFVKALEDRGSFKKFFMKDDSYIINLIFDILKKHQIFPKSLKLIKDLNI</sequence>
<reference evidence="1 2" key="1">
    <citation type="submission" date="2018-01" db="EMBL/GenBank/DDBJ databases">
        <title>Metagenomic assembled genomes from two thermal pools in the Uzon Caldera, Kamchatka, Russia.</title>
        <authorList>
            <person name="Wilkins L."/>
            <person name="Ettinger C."/>
        </authorList>
    </citation>
    <scope>NUCLEOTIDE SEQUENCE [LARGE SCALE GENOMIC DNA]</scope>
    <source>
        <strain evidence="1">ZAV-05</strain>
    </source>
</reference>
<evidence type="ECO:0000313" key="2">
    <source>
        <dbReference type="Proteomes" id="UP000242881"/>
    </source>
</evidence>